<keyword evidence="1" id="KW-0805">Transcription regulation</keyword>
<dbReference type="SUPFAM" id="SSF101941">
    <property type="entry name" value="NAC domain"/>
    <property type="match status" value="1"/>
</dbReference>
<evidence type="ECO:0000259" key="6">
    <source>
        <dbReference type="PROSITE" id="PS51005"/>
    </source>
</evidence>
<comment type="caution">
    <text evidence="7">The sequence shown here is derived from an EMBL/GenBank/DDBJ whole genome shotgun (WGS) entry which is preliminary data.</text>
</comment>
<dbReference type="PANTHER" id="PTHR31744:SF74">
    <property type="entry name" value="OS08G0433500 PROTEIN"/>
    <property type="match status" value="1"/>
</dbReference>
<feature type="region of interest" description="Disordered" evidence="5">
    <location>
        <begin position="201"/>
        <end position="230"/>
    </location>
</feature>
<evidence type="ECO:0000256" key="3">
    <source>
        <dbReference type="ARBA" id="ARBA00023163"/>
    </source>
</evidence>
<dbReference type="GO" id="GO:0006355">
    <property type="term" value="P:regulation of DNA-templated transcription"/>
    <property type="evidence" value="ECO:0007669"/>
    <property type="project" value="InterPro"/>
</dbReference>
<evidence type="ECO:0000256" key="1">
    <source>
        <dbReference type="ARBA" id="ARBA00023015"/>
    </source>
</evidence>
<dbReference type="InterPro" id="IPR003441">
    <property type="entry name" value="NAC-dom"/>
</dbReference>
<dbReference type="STRING" id="888268.A0A1E5UYL6"/>
<name>A0A1E5UYL6_9POAL</name>
<evidence type="ECO:0000256" key="4">
    <source>
        <dbReference type="ARBA" id="ARBA00023242"/>
    </source>
</evidence>
<proteinExistence type="predicted"/>
<protein>
    <submittedName>
        <fullName evidence="7">NAC domain-containing protein 79</fullName>
    </submittedName>
</protein>
<dbReference type="PANTHER" id="PTHR31744">
    <property type="entry name" value="PROTEIN CUP-SHAPED COTYLEDON 2-RELATED"/>
    <property type="match status" value="1"/>
</dbReference>
<dbReference type="OrthoDB" id="630953at2759"/>
<sequence length="310" mass="33195">MGGDDGRLRAPAGPLPPGFRFRPTDEELLTHYLAPKAADAGFTAPGAVREVDIYRAEPWDLLPAGGGGGGGEDGGGYFFCRRSVKFPSGLRTNRATRAGYWKSTGKDKAVLRQQQHGRGGGDPAGVKKTLVFYRGRAPTGDRTNWVMHEYRLAQGHGYTTSPVLATGAQSEWVICRMFMKKPPGETSSQLEQEAVLHPPLGDHLQPSVDGCHRDGGGKTPAPAAAASDSDHTSCFSDTALAMAQGGNGIEGMLPLNHEELLMTNCSSVADFALASSPKATQLRDELAADSFDFLPQLLDYEAFPFILQDF</sequence>
<keyword evidence="8" id="KW-1185">Reference proteome</keyword>
<keyword evidence="2" id="KW-0238">DNA-binding</keyword>
<keyword evidence="3" id="KW-0804">Transcription</keyword>
<evidence type="ECO:0000313" key="7">
    <source>
        <dbReference type="EMBL" id="OEL17980.1"/>
    </source>
</evidence>
<gene>
    <name evidence="7" type="ORF">BAE44_0021001</name>
</gene>
<dbReference type="GO" id="GO:0003677">
    <property type="term" value="F:DNA binding"/>
    <property type="evidence" value="ECO:0007669"/>
    <property type="project" value="UniProtKB-KW"/>
</dbReference>
<evidence type="ECO:0000313" key="8">
    <source>
        <dbReference type="Proteomes" id="UP000095767"/>
    </source>
</evidence>
<keyword evidence="4" id="KW-0539">Nucleus</keyword>
<dbReference type="AlphaFoldDB" id="A0A1E5UYL6"/>
<dbReference type="PROSITE" id="PS51005">
    <property type="entry name" value="NAC"/>
    <property type="match status" value="1"/>
</dbReference>
<organism evidence="7 8">
    <name type="scientific">Dichanthelium oligosanthes</name>
    <dbReference type="NCBI Taxonomy" id="888268"/>
    <lineage>
        <taxon>Eukaryota</taxon>
        <taxon>Viridiplantae</taxon>
        <taxon>Streptophyta</taxon>
        <taxon>Embryophyta</taxon>
        <taxon>Tracheophyta</taxon>
        <taxon>Spermatophyta</taxon>
        <taxon>Magnoliopsida</taxon>
        <taxon>Liliopsida</taxon>
        <taxon>Poales</taxon>
        <taxon>Poaceae</taxon>
        <taxon>PACMAD clade</taxon>
        <taxon>Panicoideae</taxon>
        <taxon>Panicodae</taxon>
        <taxon>Paniceae</taxon>
        <taxon>Dichantheliinae</taxon>
        <taxon>Dichanthelium</taxon>
    </lineage>
</organism>
<dbReference type="EMBL" id="LWDX02058153">
    <property type="protein sequence ID" value="OEL17980.1"/>
    <property type="molecule type" value="Genomic_DNA"/>
</dbReference>
<evidence type="ECO:0000256" key="2">
    <source>
        <dbReference type="ARBA" id="ARBA00023125"/>
    </source>
</evidence>
<dbReference type="InterPro" id="IPR036093">
    <property type="entry name" value="NAC_dom_sf"/>
</dbReference>
<feature type="region of interest" description="Disordered" evidence="5">
    <location>
        <begin position="1"/>
        <end position="20"/>
    </location>
</feature>
<reference evidence="7 8" key="1">
    <citation type="submission" date="2016-09" db="EMBL/GenBank/DDBJ databases">
        <title>The draft genome of Dichanthelium oligosanthes: A C3 panicoid grass species.</title>
        <authorList>
            <person name="Studer A.J."/>
            <person name="Schnable J.C."/>
            <person name="Brutnell T.P."/>
        </authorList>
    </citation>
    <scope>NUCLEOTIDE SEQUENCE [LARGE SCALE GENOMIC DNA]</scope>
    <source>
        <strain evidence="8">cv. Kellogg 1175</strain>
        <tissue evidence="7">Leaf</tissue>
    </source>
</reference>
<feature type="domain" description="NAC" evidence="6">
    <location>
        <begin position="15"/>
        <end position="180"/>
    </location>
</feature>
<dbReference type="Gene3D" id="2.170.150.80">
    <property type="entry name" value="NAC domain"/>
    <property type="match status" value="1"/>
</dbReference>
<dbReference type="Pfam" id="PF02365">
    <property type="entry name" value="NAM"/>
    <property type="match status" value="1"/>
</dbReference>
<accession>A0A1E5UYL6</accession>
<evidence type="ECO:0000256" key="5">
    <source>
        <dbReference type="SAM" id="MobiDB-lite"/>
    </source>
</evidence>
<dbReference type="Proteomes" id="UP000095767">
    <property type="component" value="Unassembled WGS sequence"/>
</dbReference>